<comment type="caution">
    <text evidence="1">The sequence shown here is derived from an EMBL/GenBank/DDBJ whole genome shotgun (WGS) entry which is preliminary data.</text>
</comment>
<evidence type="ECO:0000313" key="2">
    <source>
        <dbReference type="Proteomes" id="UP000318529"/>
    </source>
</evidence>
<sequence length="158" mass="17913">MEKDSLYNDHAVAIGRLSIAFNELEQYLLLAIGTLLGDPTVGVVVGGDLTYAQRLALINKLIEHRQIDVSNLSDFLSRLENIRGERNRYLHSEYELDLDDNEELVGVLVKDNRRRRAKTVSFTVSDPNEIMRAAREARNLASAFPFMLDQLMPPIKEA</sequence>
<name>A0A560BM62_AZOBR</name>
<accession>A0A560BM62</accession>
<gene>
    <name evidence="1" type="ORF">FBZ83_1295</name>
</gene>
<dbReference type="RefSeq" id="WP_145691094.1">
    <property type="nucleotide sequence ID" value="NZ_VITH01000029.1"/>
</dbReference>
<proteinExistence type="predicted"/>
<organism evidence="1 2">
    <name type="scientific">Azospirillum brasilense</name>
    <dbReference type="NCBI Taxonomy" id="192"/>
    <lineage>
        <taxon>Bacteria</taxon>
        <taxon>Pseudomonadati</taxon>
        <taxon>Pseudomonadota</taxon>
        <taxon>Alphaproteobacteria</taxon>
        <taxon>Rhodospirillales</taxon>
        <taxon>Azospirillaceae</taxon>
        <taxon>Azospirillum</taxon>
    </lineage>
</organism>
<dbReference type="AlphaFoldDB" id="A0A560BM62"/>
<reference evidence="1 2" key="1">
    <citation type="submission" date="2019-06" db="EMBL/GenBank/DDBJ databases">
        <title>Genomic Encyclopedia of Type Strains, Phase IV (KMG-V): Genome sequencing to study the core and pangenomes of soil and plant-associated prokaryotes.</title>
        <authorList>
            <person name="Whitman W."/>
        </authorList>
    </citation>
    <scope>NUCLEOTIDE SEQUENCE [LARGE SCALE GENOMIC DNA]</scope>
    <source>
        <strain evidence="1 2">BR 11650</strain>
    </source>
</reference>
<protein>
    <submittedName>
        <fullName evidence="1">Uncharacterized protein</fullName>
    </submittedName>
</protein>
<evidence type="ECO:0000313" key="1">
    <source>
        <dbReference type="EMBL" id="TWA73713.1"/>
    </source>
</evidence>
<dbReference type="Proteomes" id="UP000318529">
    <property type="component" value="Unassembled WGS sequence"/>
</dbReference>
<dbReference type="EMBL" id="VITH01000029">
    <property type="protein sequence ID" value="TWA73713.1"/>
    <property type="molecule type" value="Genomic_DNA"/>
</dbReference>